<name>A0ABV6H213_9PAST</name>
<dbReference type="Proteomes" id="UP001589767">
    <property type="component" value="Unassembled WGS sequence"/>
</dbReference>
<evidence type="ECO:0000259" key="6">
    <source>
        <dbReference type="Pfam" id="PF00419"/>
    </source>
</evidence>
<feature type="domain" description="Fimbrial-type adhesion" evidence="6">
    <location>
        <begin position="175"/>
        <end position="323"/>
    </location>
</feature>
<dbReference type="Gene3D" id="2.60.40.1090">
    <property type="entry name" value="Fimbrial-type adhesion domain"/>
    <property type="match status" value="1"/>
</dbReference>
<keyword evidence="3 5" id="KW-0732">Signal</keyword>
<dbReference type="SUPFAM" id="SSF49401">
    <property type="entry name" value="Bacterial adhesins"/>
    <property type="match status" value="1"/>
</dbReference>
<dbReference type="EMBL" id="JBHLWB010000003">
    <property type="protein sequence ID" value="MFC0308805.1"/>
    <property type="molecule type" value="Genomic_DNA"/>
</dbReference>
<dbReference type="Pfam" id="PF00419">
    <property type="entry name" value="Fimbrial"/>
    <property type="match status" value="1"/>
</dbReference>
<evidence type="ECO:0000256" key="3">
    <source>
        <dbReference type="ARBA" id="ARBA00022729"/>
    </source>
</evidence>
<gene>
    <name evidence="7" type="ORF">ACFFHK_03660</name>
</gene>
<dbReference type="RefSeq" id="WP_382369532.1">
    <property type="nucleotide sequence ID" value="NZ_JBHLWB010000003.1"/>
</dbReference>
<comment type="subcellular location">
    <subcellularLocation>
        <location evidence="1">Fimbrium</location>
    </subcellularLocation>
</comment>
<sequence length="324" mass="35650">MKIRKLCAYFGLIFGLNTFATAEDLAMTGVKQADGSIVYTANFQSPGKKVCGANYSGTLRYEVRYNRIVQDYAPYFGLKVEASSSTATTPKQIYGNWQTWQLIDELGTGGYLTLKVTLSPPNNGVFSTNVLQAGHPLLDGNMEIRCVFSGHQPGTYFGSRVVNLTLTAVNDIPLGRTCDLALSPDRSVRLEEIFLQRLNSSNEVYGGTFPLQLNCQNATINNAYITYTDGVNNNNTTDVLTADTTISGAARNVGLKIYEQESSTAIRYQASSSSQFINVNDTRQFATNIRGGSYTKNYKVYYTKTGTPTAGSVTGKLIYNFYYR</sequence>
<dbReference type="InterPro" id="IPR036937">
    <property type="entry name" value="Adhesion_dom_fimbrial_sf"/>
</dbReference>
<keyword evidence="4" id="KW-0281">Fimbrium</keyword>
<accession>A0ABV6H213</accession>
<dbReference type="InterPro" id="IPR000259">
    <property type="entry name" value="Adhesion_dom_fimbrial"/>
</dbReference>
<protein>
    <submittedName>
        <fullName evidence="7">Fimbrial protein</fullName>
    </submittedName>
</protein>
<evidence type="ECO:0000256" key="4">
    <source>
        <dbReference type="ARBA" id="ARBA00023263"/>
    </source>
</evidence>
<keyword evidence="8" id="KW-1185">Reference proteome</keyword>
<feature type="chain" id="PRO_5047341487" evidence="5">
    <location>
        <begin position="23"/>
        <end position="324"/>
    </location>
</feature>
<evidence type="ECO:0000313" key="8">
    <source>
        <dbReference type="Proteomes" id="UP001589767"/>
    </source>
</evidence>
<dbReference type="InterPro" id="IPR050263">
    <property type="entry name" value="Bact_Fimbrial_Adh_Pro"/>
</dbReference>
<feature type="signal peptide" evidence="5">
    <location>
        <begin position="1"/>
        <end position="22"/>
    </location>
</feature>
<evidence type="ECO:0000313" key="7">
    <source>
        <dbReference type="EMBL" id="MFC0308805.1"/>
    </source>
</evidence>
<dbReference type="PANTHER" id="PTHR33420:SF3">
    <property type="entry name" value="FIMBRIAL SUBUNIT ELFA"/>
    <property type="match status" value="1"/>
</dbReference>
<evidence type="ECO:0000256" key="5">
    <source>
        <dbReference type="SAM" id="SignalP"/>
    </source>
</evidence>
<comment type="caution">
    <text evidence="7">The sequence shown here is derived from an EMBL/GenBank/DDBJ whole genome shotgun (WGS) entry which is preliminary data.</text>
</comment>
<organism evidence="7 8">
    <name type="scientific">Gallibacterium trehalosifermentans</name>
    <dbReference type="NCBI Taxonomy" id="516935"/>
    <lineage>
        <taxon>Bacteria</taxon>
        <taxon>Pseudomonadati</taxon>
        <taxon>Pseudomonadota</taxon>
        <taxon>Gammaproteobacteria</taxon>
        <taxon>Pasteurellales</taxon>
        <taxon>Pasteurellaceae</taxon>
        <taxon>Gallibacterium</taxon>
    </lineage>
</organism>
<evidence type="ECO:0000256" key="2">
    <source>
        <dbReference type="ARBA" id="ARBA00006671"/>
    </source>
</evidence>
<comment type="similarity">
    <text evidence="2">Belongs to the fimbrial protein family.</text>
</comment>
<evidence type="ECO:0000256" key="1">
    <source>
        <dbReference type="ARBA" id="ARBA00004561"/>
    </source>
</evidence>
<proteinExistence type="inferred from homology"/>
<dbReference type="PANTHER" id="PTHR33420">
    <property type="entry name" value="FIMBRIAL SUBUNIT ELFA-RELATED"/>
    <property type="match status" value="1"/>
</dbReference>
<reference evidence="7 8" key="1">
    <citation type="submission" date="2024-09" db="EMBL/GenBank/DDBJ databases">
        <authorList>
            <person name="Sun Q."/>
            <person name="Mori K."/>
        </authorList>
    </citation>
    <scope>NUCLEOTIDE SEQUENCE [LARGE SCALE GENOMIC DNA]</scope>
    <source>
        <strain evidence="7 8">CCM 7539</strain>
    </source>
</reference>
<dbReference type="InterPro" id="IPR008966">
    <property type="entry name" value="Adhesion_dom_sf"/>
</dbReference>